<evidence type="ECO:0000259" key="2">
    <source>
        <dbReference type="PROSITE" id="PS51379"/>
    </source>
</evidence>
<dbReference type="Gene3D" id="3.50.50.60">
    <property type="entry name" value="FAD/NAD(P)-binding domain"/>
    <property type="match status" value="2"/>
</dbReference>
<dbReference type="InterPro" id="IPR001041">
    <property type="entry name" value="2Fe-2S_ferredoxin-type"/>
</dbReference>
<dbReference type="PANTHER" id="PTHR42783:SF3">
    <property type="entry name" value="GLUTAMATE SYNTHASE [NADPH] SMALL CHAIN-RELATED"/>
    <property type="match status" value="1"/>
</dbReference>
<evidence type="ECO:0000313" key="3">
    <source>
        <dbReference type="EMBL" id="MDZ8119893.1"/>
    </source>
</evidence>
<dbReference type="InterPro" id="IPR023753">
    <property type="entry name" value="FAD/NAD-binding_dom"/>
</dbReference>
<dbReference type="InterPro" id="IPR028261">
    <property type="entry name" value="DPD_II"/>
</dbReference>
<dbReference type="Proteomes" id="UP001290861">
    <property type="component" value="Unassembled WGS sequence"/>
</dbReference>
<dbReference type="Gene3D" id="3.30.70.20">
    <property type="match status" value="1"/>
</dbReference>
<dbReference type="SUPFAM" id="SSF54862">
    <property type="entry name" value="4Fe-4S ferredoxins"/>
    <property type="match status" value="1"/>
</dbReference>
<accession>A0ABU5N0D9</accession>
<dbReference type="EMBL" id="JARVCO010000012">
    <property type="protein sequence ID" value="MDZ8119893.1"/>
    <property type="molecule type" value="Genomic_DNA"/>
</dbReference>
<protein>
    <submittedName>
        <fullName evidence="3">FAD-dependent oxidoreductase</fullName>
    </submittedName>
</protein>
<dbReference type="InterPro" id="IPR017896">
    <property type="entry name" value="4Fe4S_Fe-S-bd"/>
</dbReference>
<evidence type="ECO:0000259" key="1">
    <source>
        <dbReference type="PROSITE" id="PS51085"/>
    </source>
</evidence>
<feature type="domain" description="2Fe-2S ferredoxin-type" evidence="1">
    <location>
        <begin position="2"/>
        <end position="80"/>
    </location>
</feature>
<keyword evidence="4" id="KW-1185">Reference proteome</keyword>
<dbReference type="InterPro" id="IPR036188">
    <property type="entry name" value="FAD/NAD-bd_sf"/>
</dbReference>
<dbReference type="SUPFAM" id="SSF46548">
    <property type="entry name" value="alpha-helical ferredoxin"/>
    <property type="match status" value="1"/>
</dbReference>
<dbReference type="PANTHER" id="PTHR42783">
    <property type="entry name" value="GLUTAMATE SYNTHASE [NADPH] SMALL CHAIN"/>
    <property type="match status" value="1"/>
</dbReference>
<dbReference type="SUPFAM" id="SSF54292">
    <property type="entry name" value="2Fe-2S ferredoxin-like"/>
    <property type="match status" value="1"/>
</dbReference>
<sequence>MAELNFILNGKLAAAKAGDTILNAAKAAGLFIPTFCHRDDLKPFASCFVCAVEVEGRRTLVPSCSTEVAEGMVVNTENERVKNARKTCLDLLLSDHVGDCLGPCMTSCPAGIDIPGFVNHIAEGRDREALELIVNNMPLAGCLGRVCTRPCEEGCRRQLVEQPVAICQLKRFPADQAVLGGWNMTPEKCSDIGKTAAIVGAGPAGLSAAYFLQQFGVDCTVFDAHEAPGGMIRYGIPSYRLPREVIDGEVAVIEELGAEFRYSTRLGTDITFEELQEQFDAVFLGLGAQQASGMRTPGEELARVRSGIEFLGAVSRNESLPVGRRVVVVGGGNTAIDAARTALRLGAESVSILYRRAREQMPAWDEEIDDALEEGIMLETLAAPVRIEQSGDELLLTCIKMELGEPDVSGRRRPVPVEGSEYTVAADDVIAAIGQHVDASMVSGIEQTPWGSLKADEQTGQTQIEKVFAGGDCVTGADIAVNAVAAGRRAAFAMNQYLRGENIVGDPKGYNHSMGKLAEIPAEVVAPFDTADRAVMPRLEPKRRAQTFREVEIGFTEEQARAEAARCMACGCRDAHECALRDFATRFDASPQRFAGDKRSYRRDDSHEVLVYEEHKCIQCGTCVRACDELLNDPCVGFSGRGFDARVKPALDRKLCLINSEELPKLAEYCPVGALTLKSDAVATLKPGAFLDVKEDE</sequence>
<reference evidence="3 4" key="1">
    <citation type="journal article" date="2024" name="Appl. Environ. Microbiol.">
        <title>Pontiella agarivorans sp. nov., a novel marine anaerobic bacterium capable of degrading macroalgal polysaccharides and fixing nitrogen.</title>
        <authorList>
            <person name="Liu N."/>
            <person name="Kivenson V."/>
            <person name="Peng X."/>
            <person name="Cui Z."/>
            <person name="Lankiewicz T.S."/>
            <person name="Gosselin K.M."/>
            <person name="English C.J."/>
            <person name="Blair E.M."/>
            <person name="O'Malley M.A."/>
            <person name="Valentine D.L."/>
        </authorList>
    </citation>
    <scope>NUCLEOTIDE SEQUENCE [LARGE SCALE GENOMIC DNA]</scope>
    <source>
        <strain evidence="3 4">NLcol2</strain>
    </source>
</reference>
<dbReference type="Gene3D" id="3.10.20.740">
    <property type="match status" value="1"/>
</dbReference>
<dbReference type="SUPFAM" id="SSF51971">
    <property type="entry name" value="Nucleotide-binding domain"/>
    <property type="match status" value="2"/>
</dbReference>
<proteinExistence type="predicted"/>
<dbReference type="PRINTS" id="PR00419">
    <property type="entry name" value="ADXRDTASE"/>
</dbReference>
<gene>
    <name evidence="3" type="ORF">P9H32_14785</name>
</gene>
<dbReference type="InterPro" id="IPR036010">
    <property type="entry name" value="2Fe-2S_ferredoxin-like_sf"/>
</dbReference>
<dbReference type="Pfam" id="PF14691">
    <property type="entry name" value="Fer4_20"/>
    <property type="match status" value="1"/>
</dbReference>
<organism evidence="3 4">
    <name type="scientific">Pontiella agarivorans</name>
    <dbReference type="NCBI Taxonomy" id="3038953"/>
    <lineage>
        <taxon>Bacteria</taxon>
        <taxon>Pseudomonadati</taxon>
        <taxon>Kiritimatiellota</taxon>
        <taxon>Kiritimatiellia</taxon>
        <taxon>Kiritimatiellales</taxon>
        <taxon>Pontiellaceae</taxon>
        <taxon>Pontiella</taxon>
    </lineage>
</organism>
<dbReference type="Pfam" id="PF13510">
    <property type="entry name" value="Fer2_4"/>
    <property type="match status" value="1"/>
</dbReference>
<dbReference type="RefSeq" id="WP_322609675.1">
    <property type="nucleotide sequence ID" value="NZ_JARVCO010000012.1"/>
</dbReference>
<name>A0ABU5N0D9_9BACT</name>
<feature type="domain" description="4Fe-4S ferredoxin-type" evidence="2">
    <location>
        <begin position="607"/>
        <end position="627"/>
    </location>
</feature>
<dbReference type="PROSITE" id="PS51379">
    <property type="entry name" value="4FE4S_FER_2"/>
    <property type="match status" value="1"/>
</dbReference>
<dbReference type="CDD" id="cd00207">
    <property type="entry name" value="fer2"/>
    <property type="match status" value="1"/>
</dbReference>
<dbReference type="PROSITE" id="PS51085">
    <property type="entry name" value="2FE2S_FER_2"/>
    <property type="match status" value="1"/>
</dbReference>
<dbReference type="Pfam" id="PF22117">
    <property type="entry name" value="Fer4_Nqo3"/>
    <property type="match status" value="1"/>
</dbReference>
<comment type="caution">
    <text evidence="3">The sequence shown here is derived from an EMBL/GenBank/DDBJ whole genome shotgun (WGS) entry which is preliminary data.</text>
</comment>
<dbReference type="InterPro" id="IPR054351">
    <property type="entry name" value="NADH_UbQ_OxRdtase_ferredoxin"/>
</dbReference>
<dbReference type="Pfam" id="PF07992">
    <property type="entry name" value="Pyr_redox_2"/>
    <property type="match status" value="1"/>
</dbReference>
<evidence type="ECO:0000313" key="4">
    <source>
        <dbReference type="Proteomes" id="UP001290861"/>
    </source>
</evidence>